<dbReference type="AlphaFoldDB" id="A0A8B8ZRC9"/>
<dbReference type="GeneID" id="120107566"/>
<keyword evidence="1" id="KW-1185">Reference proteome</keyword>
<gene>
    <name evidence="2" type="primary">LOC120107566</name>
</gene>
<reference evidence="2" key="1">
    <citation type="submission" date="2025-08" db="UniProtKB">
        <authorList>
            <consortium name="RefSeq"/>
        </authorList>
    </citation>
    <scope>IDENTIFICATION</scope>
    <source>
        <tissue evidence="2">Young leaves</tissue>
    </source>
</reference>
<protein>
    <submittedName>
        <fullName evidence="2">Uncharacterized protein LOC120107566</fullName>
    </submittedName>
</protein>
<accession>A0A8B8ZRC9</accession>
<sequence>MEIEGRGYLRPPPPMRESEARQCSRKYYRFHQDHDHDTEECFRLRDEIEALIHCGMLNQFVRNRRDEGEPVENAMPPEYQNNNRPIAGTINAIGGGSAKGSSAKEPAEKEAPLKRQHMTEAISFSDEDLKGVETPHDDVVVISLVMNKFDIKRVLVDNGSSANVLFYDAFQKMGMTNDQL</sequence>
<proteinExistence type="predicted"/>
<name>A0A8B8ZRC9_PHODC</name>
<organism evidence="1 2">
    <name type="scientific">Phoenix dactylifera</name>
    <name type="common">Date palm</name>
    <dbReference type="NCBI Taxonomy" id="42345"/>
    <lineage>
        <taxon>Eukaryota</taxon>
        <taxon>Viridiplantae</taxon>
        <taxon>Streptophyta</taxon>
        <taxon>Embryophyta</taxon>
        <taxon>Tracheophyta</taxon>
        <taxon>Spermatophyta</taxon>
        <taxon>Magnoliopsida</taxon>
        <taxon>Liliopsida</taxon>
        <taxon>Arecaceae</taxon>
        <taxon>Coryphoideae</taxon>
        <taxon>Phoeniceae</taxon>
        <taxon>Phoenix</taxon>
    </lineage>
</organism>
<dbReference type="RefSeq" id="XP_038976825.1">
    <property type="nucleotide sequence ID" value="XM_039120897.1"/>
</dbReference>
<dbReference type="KEGG" id="pda:120107566"/>
<evidence type="ECO:0000313" key="1">
    <source>
        <dbReference type="Proteomes" id="UP000228380"/>
    </source>
</evidence>
<dbReference type="Proteomes" id="UP000228380">
    <property type="component" value="Unplaced"/>
</dbReference>
<dbReference type="PANTHER" id="PTHR33240">
    <property type="entry name" value="OS08G0508500 PROTEIN"/>
    <property type="match status" value="1"/>
</dbReference>
<dbReference type="PANTHER" id="PTHR33240:SF8">
    <property type="entry name" value="OS03G0439900 PROTEIN"/>
    <property type="match status" value="1"/>
</dbReference>
<dbReference type="OrthoDB" id="759447at2759"/>
<evidence type="ECO:0000313" key="2">
    <source>
        <dbReference type="RefSeq" id="XP_038976825.1"/>
    </source>
</evidence>